<accession>A0A6C0UJ46</accession>
<dbReference type="GeneID" id="44077929"/>
<keyword evidence="1" id="KW-0472">Membrane</keyword>
<sequence length="146" mass="15583">MYSFPPLSTAPSFVFTVVVGGAIGFLVGLITLLFTSDKTRDTTSGLIPEWGPGYLGFTAGGGAIFAMIRFAVSWPYTNRYFTASTGMTLTFSLRDAITLLVLAYLFSLGYQAAPKDRIQAARLGGLFVFVTLGLCSAVVFGLLVLI</sequence>
<protein>
    <submittedName>
        <fullName evidence="2">Uncharacterized protein</fullName>
    </submittedName>
</protein>
<organism evidence="2 3">
    <name type="scientific">Halogeometricum borinquense</name>
    <dbReference type="NCBI Taxonomy" id="60847"/>
    <lineage>
        <taxon>Archaea</taxon>
        <taxon>Methanobacteriati</taxon>
        <taxon>Methanobacteriota</taxon>
        <taxon>Stenosarchaea group</taxon>
        <taxon>Halobacteria</taxon>
        <taxon>Halobacteriales</taxon>
        <taxon>Haloferacaceae</taxon>
        <taxon>Halogeometricum</taxon>
    </lineage>
</organism>
<keyword evidence="1" id="KW-1133">Transmembrane helix</keyword>
<dbReference type="AlphaFoldDB" id="A0A6C0UJ46"/>
<evidence type="ECO:0000256" key="1">
    <source>
        <dbReference type="SAM" id="Phobius"/>
    </source>
</evidence>
<feature type="transmembrane region" description="Helical" evidence="1">
    <location>
        <begin position="54"/>
        <end position="76"/>
    </location>
</feature>
<gene>
    <name evidence="2" type="ORF">G3I44_00970</name>
</gene>
<proteinExistence type="predicted"/>
<feature type="transmembrane region" description="Helical" evidence="1">
    <location>
        <begin position="96"/>
        <end position="113"/>
    </location>
</feature>
<evidence type="ECO:0000313" key="3">
    <source>
        <dbReference type="Proteomes" id="UP000465846"/>
    </source>
</evidence>
<name>A0A6C0UJ46_9EURY</name>
<dbReference type="EMBL" id="CP048739">
    <property type="protein sequence ID" value="QIB72978.1"/>
    <property type="molecule type" value="Genomic_DNA"/>
</dbReference>
<feature type="transmembrane region" description="Helical" evidence="1">
    <location>
        <begin position="12"/>
        <end position="34"/>
    </location>
</feature>
<dbReference type="RefSeq" id="WP_163485146.1">
    <property type="nucleotide sequence ID" value="NZ_CP048739.1"/>
</dbReference>
<keyword evidence="1" id="KW-0812">Transmembrane</keyword>
<feature type="transmembrane region" description="Helical" evidence="1">
    <location>
        <begin position="125"/>
        <end position="145"/>
    </location>
</feature>
<evidence type="ECO:0000313" key="2">
    <source>
        <dbReference type="EMBL" id="QIB72978.1"/>
    </source>
</evidence>
<dbReference type="Proteomes" id="UP000465846">
    <property type="component" value="Chromosome"/>
</dbReference>
<reference evidence="2 3" key="1">
    <citation type="submission" date="2020-02" db="EMBL/GenBank/DDBJ databases">
        <title>Whole genome sequence of Halogeometricum borinquense strain wsp4.</title>
        <authorList>
            <person name="Verma D.K."/>
            <person name="Gopal K."/>
            <person name="Prasad E.S."/>
        </authorList>
    </citation>
    <scope>NUCLEOTIDE SEQUENCE [LARGE SCALE GENOMIC DNA]</scope>
    <source>
        <strain evidence="3">wsp4</strain>
    </source>
</reference>